<dbReference type="AlphaFoldDB" id="B9XJ90"/>
<dbReference type="InterPro" id="IPR011042">
    <property type="entry name" value="6-blade_b-propeller_TolB-like"/>
</dbReference>
<dbReference type="NCBIfam" id="TIGR02603">
    <property type="entry name" value="CxxCH_TIGR02603"/>
    <property type="match status" value="1"/>
</dbReference>
<dbReference type="Proteomes" id="UP000003688">
    <property type="component" value="Unassembled WGS sequence"/>
</dbReference>
<name>B9XJ90_PEDPL</name>
<dbReference type="PANTHER" id="PTHR33546:SF1">
    <property type="entry name" value="LARGE, MULTIFUNCTIONAL SECRETED PROTEIN"/>
    <property type="match status" value="1"/>
</dbReference>
<evidence type="ECO:0000313" key="7">
    <source>
        <dbReference type="Proteomes" id="UP000003688"/>
    </source>
</evidence>
<dbReference type="Pfam" id="PF00034">
    <property type="entry name" value="Cytochrom_C"/>
    <property type="match status" value="1"/>
</dbReference>
<dbReference type="EMBL" id="ABOX02000020">
    <property type="protein sequence ID" value="EEF60128.1"/>
    <property type="molecule type" value="Genomic_DNA"/>
</dbReference>
<dbReference type="Gene3D" id="2.120.10.30">
    <property type="entry name" value="TolB, C-terminal domain"/>
    <property type="match status" value="1"/>
</dbReference>
<dbReference type="InterPro" id="IPR029010">
    <property type="entry name" value="ThuA-like"/>
</dbReference>
<evidence type="ECO:0000256" key="1">
    <source>
        <dbReference type="ARBA" id="ARBA00022617"/>
    </source>
</evidence>
<proteinExistence type="predicted"/>
<dbReference type="SUPFAM" id="SSF50952">
    <property type="entry name" value="Soluble quinoprotein glucose dehydrogenase"/>
    <property type="match status" value="1"/>
</dbReference>
<evidence type="ECO:0000313" key="6">
    <source>
        <dbReference type="EMBL" id="EEF60128.1"/>
    </source>
</evidence>
<protein>
    <submittedName>
        <fullName evidence="6">Heme-binding protein</fullName>
    </submittedName>
</protein>
<dbReference type="InterPro" id="IPR013427">
    <property type="entry name" value="Haem-bd_dom_put"/>
</dbReference>
<dbReference type="GO" id="GO:0009055">
    <property type="term" value="F:electron transfer activity"/>
    <property type="evidence" value="ECO:0007669"/>
    <property type="project" value="InterPro"/>
</dbReference>
<feature type="domain" description="Cytochrome c" evidence="5">
    <location>
        <begin position="663"/>
        <end position="799"/>
    </location>
</feature>
<dbReference type="InterPro" id="IPR029062">
    <property type="entry name" value="Class_I_gatase-like"/>
</dbReference>
<accession>B9XJ90</accession>
<gene>
    <name evidence="6" type="ORF">Cflav_PD3187</name>
</gene>
<dbReference type="InterPro" id="IPR011041">
    <property type="entry name" value="Quinoprot_gluc/sorb_DH_b-prop"/>
</dbReference>
<dbReference type="Gene3D" id="3.40.50.880">
    <property type="match status" value="1"/>
</dbReference>
<dbReference type="OrthoDB" id="175268at2"/>
<sequence length="1053" mass="116209" precursor="true">MHLRFAILFAAAFLIRAEATQVQTNVSMLTPGFTVQQLPVRLSNVNNLRFTPDGKLTALGYDGRVHILLDTDGDGLEDKDLLYWDKSTLSVPVGMTWSKDGLYVSSHGKVSLLRDIDGDGKADLEEIVASGWPPTDVGSGGVDATAVTLDSEGNLYFGLLTADYSNPYRVKNGVSHYDLKSKRGTIQKWSPSTRSLETIATGIRVPYTLAFNRLGDLFVTDQEGETWCPGGNPLDELNQILPGRNYGFPPRHEKYLPALISEPPVVAFGPQHQSSCGLVFNEESKNHKSFGPKWWEGDAFVAGESRGKIWRVRLVKTPAGYVGRETVIARLNMLTMDVAISPKGDLYVSCHSGSPDWGTGPHGEGKLFKISYTDSAAPQMVSIWPAGPMEVRVAFDRAIDPSVTNWISQMQIDFGEYVSTADRLEVLKPPYKAVNRQEATPRGKLRVVATRLSIDHRTLILTTDPHPQSVNYALALPGIKAANSKTPATQIDAAYTLNGVKATWSRKGQTDAEWSGWFPHLDSVVNKAFTLNSTEHEQLRNLTRKKGILKLHTQAAFPSGEVTFRLQSSHPFELAAGTVTSKSALHDGLYRAELKVSPTGQLVPLSIALETGGNLDFLVHADYSLLSDPTVRPLPLNIFYLPWAPQHQLLTPVTEENNNLAHGDFENGRNLFFGQQLKCSTCHRIRGEGGLIGPDLSNLVHRDAASILRDIKNPNATINPDYVAYNVLLRDDTELTGFVRAQTAGLLRILDVTGKEHSIATSEIKQLQPSTVSLMPTGLLDTLKTNQVDDLLTFLLNEPPTSSASQVQALLHCPPSETLNATNPLRPLNIVLVAGKQDHPTGQHDYPAWQKAWAPLLAQIHATTVTNAWNWPTPQQFQQADVIMLYCWNHDWSAERYQQLDDFLARGGGLVLLHAATIADKDPEKLAERIGLAAQPGPTKYLHTPFNLKFNAASNQALTCGFKELHFLDEPYWPMFGDTNRIGVLATAKMEGQPRPMVWTYQRGKGRVFASIPGHYTSTLNDPAFRILILRGLAWTVNEPSQRFTDCLAIKVQ</sequence>
<dbReference type="InterPro" id="IPR036909">
    <property type="entry name" value="Cyt_c-like_dom_sf"/>
</dbReference>
<dbReference type="RefSeq" id="WP_007415883.1">
    <property type="nucleotide sequence ID" value="NZ_ABOX02000020.1"/>
</dbReference>
<dbReference type="STRING" id="320771.Cflav_PD3187"/>
<dbReference type="InterPro" id="IPR009056">
    <property type="entry name" value="Cyt_c-like_dom"/>
</dbReference>
<dbReference type="SUPFAM" id="SSF46626">
    <property type="entry name" value="Cytochrome c"/>
    <property type="match status" value="1"/>
</dbReference>
<dbReference type="GO" id="GO:0020037">
    <property type="term" value="F:heme binding"/>
    <property type="evidence" value="ECO:0007669"/>
    <property type="project" value="InterPro"/>
</dbReference>
<keyword evidence="7" id="KW-1185">Reference proteome</keyword>
<dbReference type="PANTHER" id="PTHR33546">
    <property type="entry name" value="LARGE, MULTIFUNCTIONAL SECRETED PROTEIN-RELATED"/>
    <property type="match status" value="1"/>
</dbReference>
<dbReference type="GO" id="GO:0046872">
    <property type="term" value="F:metal ion binding"/>
    <property type="evidence" value="ECO:0007669"/>
    <property type="project" value="UniProtKB-KW"/>
</dbReference>
<evidence type="ECO:0000256" key="4">
    <source>
        <dbReference type="PROSITE-ProRule" id="PRU00433"/>
    </source>
</evidence>
<organism evidence="6 7">
    <name type="scientific">Pedosphaera parvula (strain Ellin514)</name>
    <dbReference type="NCBI Taxonomy" id="320771"/>
    <lineage>
        <taxon>Bacteria</taxon>
        <taxon>Pseudomonadati</taxon>
        <taxon>Verrucomicrobiota</taxon>
        <taxon>Pedosphaerae</taxon>
        <taxon>Pedosphaerales</taxon>
        <taxon>Pedosphaeraceae</taxon>
        <taxon>Pedosphaera</taxon>
    </lineage>
</organism>
<evidence type="ECO:0000256" key="3">
    <source>
        <dbReference type="ARBA" id="ARBA00023004"/>
    </source>
</evidence>
<evidence type="ECO:0000256" key="2">
    <source>
        <dbReference type="ARBA" id="ARBA00022723"/>
    </source>
</evidence>
<evidence type="ECO:0000259" key="5">
    <source>
        <dbReference type="PROSITE" id="PS51007"/>
    </source>
</evidence>
<dbReference type="SUPFAM" id="SSF52317">
    <property type="entry name" value="Class I glutamine amidotransferase-like"/>
    <property type="match status" value="1"/>
</dbReference>
<reference evidence="6 7" key="1">
    <citation type="journal article" date="2011" name="J. Bacteriol.">
        <title>Genome sequence of 'Pedosphaera parvula' Ellin514, an aerobic Verrucomicrobial isolate from pasture soil.</title>
        <authorList>
            <person name="Kant R."/>
            <person name="van Passel M.W."/>
            <person name="Sangwan P."/>
            <person name="Palva A."/>
            <person name="Lucas S."/>
            <person name="Copeland A."/>
            <person name="Lapidus A."/>
            <person name="Glavina Del Rio T."/>
            <person name="Dalin E."/>
            <person name="Tice H."/>
            <person name="Bruce D."/>
            <person name="Goodwin L."/>
            <person name="Pitluck S."/>
            <person name="Chertkov O."/>
            <person name="Larimer F.W."/>
            <person name="Land M.L."/>
            <person name="Hauser L."/>
            <person name="Brettin T.S."/>
            <person name="Detter J.C."/>
            <person name="Han S."/>
            <person name="de Vos W.M."/>
            <person name="Janssen P.H."/>
            <person name="Smidt H."/>
        </authorList>
    </citation>
    <scope>NUCLEOTIDE SEQUENCE [LARGE SCALE GENOMIC DNA]</scope>
    <source>
        <strain evidence="6 7">Ellin514</strain>
    </source>
</reference>
<dbReference type="PROSITE" id="PS51007">
    <property type="entry name" value="CYTC"/>
    <property type="match status" value="1"/>
</dbReference>
<keyword evidence="2 4" id="KW-0479">Metal-binding</keyword>
<dbReference type="InterPro" id="IPR055557">
    <property type="entry name" value="DUF7133"/>
</dbReference>
<dbReference type="Pfam" id="PF23500">
    <property type="entry name" value="DUF7133"/>
    <property type="match status" value="1"/>
</dbReference>
<keyword evidence="3 4" id="KW-0408">Iron</keyword>
<keyword evidence="1 4" id="KW-0349">Heme</keyword>
<dbReference type="Pfam" id="PF06283">
    <property type="entry name" value="ThuA"/>
    <property type="match status" value="1"/>
</dbReference>
<comment type="caution">
    <text evidence="6">The sequence shown here is derived from an EMBL/GenBank/DDBJ whole genome shotgun (WGS) entry which is preliminary data.</text>
</comment>
<dbReference type="Gene3D" id="1.10.760.10">
    <property type="entry name" value="Cytochrome c-like domain"/>
    <property type="match status" value="1"/>
</dbReference>